<feature type="region of interest" description="Disordered" evidence="1">
    <location>
        <begin position="1195"/>
        <end position="1244"/>
    </location>
</feature>
<feature type="compositionally biased region" description="Polar residues" evidence="1">
    <location>
        <begin position="106"/>
        <end position="120"/>
    </location>
</feature>
<feature type="compositionally biased region" description="Polar residues" evidence="1">
    <location>
        <begin position="1077"/>
        <end position="1097"/>
    </location>
</feature>
<feature type="region of interest" description="Disordered" evidence="1">
    <location>
        <begin position="352"/>
        <end position="371"/>
    </location>
</feature>
<feature type="compositionally biased region" description="Basic and acidic residues" evidence="1">
    <location>
        <begin position="1127"/>
        <end position="1136"/>
    </location>
</feature>
<feature type="region of interest" description="Disordered" evidence="1">
    <location>
        <begin position="637"/>
        <end position="839"/>
    </location>
</feature>
<feature type="compositionally biased region" description="Acidic residues" evidence="1">
    <location>
        <begin position="829"/>
        <end position="839"/>
    </location>
</feature>
<evidence type="ECO:0000313" key="3">
    <source>
        <dbReference type="Proteomes" id="UP000076798"/>
    </source>
</evidence>
<sequence length="1327" mass="144004">MARVDENVPPDARPVGPASAKRKKTRLPRQQSSGTIGAARKAESVLRTELSDMGSHSGLLTPPASQNQSHVRMLSPPPESQLQQERKAKVSQSTSASKKRPRPANSIPSFNEASSSSTPMTGGPDTPNPRAKKQPKTITAQLSIATPPSTQPTTVGIKRGHSRTHSGASTQPPSPAHPSQASVKPQRRKSKSPRISYSPPASPSVAVRARTPVRVPYEPPAEQFTPPRIVYSPAPGKFTTARRATAKKPSSKARSATPQPLKLVERRITGSLPPPEIDLTLPLPPASPGEDPLLLKGPAVKRRSQLVKDQPYDEDSLLNELDEPGNTTSYFGDAPLANEGTFLLNQSIPFLPLSSPTRPSRHTKPASSDAADDTFISKKRVLFKNLDCPSDDADVTAPIINSSPPRSQLQGLVSPMINQREEVESNSPPEEFPYDANANAMDAGFASDSDDDVRPIPTEVVPSSDPEEDEFEPVNIRASKSPVSRRQTLHDPFESASVGSPRTIDHYKEYTLPLALEDDEPNTSAERIRPGSPHPLKSMGFLPPSSEPPSSSPEREERNDSGILNGMPESPSRPPSRERTPVRRRTLSEMADYLNSQRKKSQSPHIRSKSPALDDEADDLEDGPALNHAIRVAEIVSEPMATLPSHAAPDDSDSEAEISEEEMPEVELYEEPEQEPLETLEDDTMPAVLIDEADQAENTASSVAAEEAKISATQEDAPETPPKISGSSMASSDPSTLPPSSPPSSLLPSPEIQELLSAGNPNTLDYHNDSHSESHITHNTLPFLDLSSRPSPQKRPTLPLLSIPRSPSIIHSPNSGLLTPQNPVHTFDEEADESDADLEAAPDDVVRISSKDPSAAARAVAILKMHHDYEEDIRRSQAYARRKSATPRTPEQRARASRLHGVSTSGIKKRTLETPRVAAVGSPAALRELLHEAEASIAGTPRSLRGDVVSEASHTPLPLRFSFPTREEAAPPAGGEDLPREWTKSDWKSLDRCFSDERLARGANGIMADVDQVDPEDVVDRYTTEVGPIDHEEWTREKLLGRVLALRSKQQAGQGAPPTPLRAQRGPAILVPDFTPSPASRFTSQIPPRTSLEKTSATPVLPASLLAPRYSHLHDEAIASTPVAPPKRTEKPKEPPTFKVPATPVRSGSKFSTPAPPVSTTKRVLSYIGSFISKNPPPATQPSKRVIEPGPPALPPPEMTQISRGPVTTPTRPPPEKIVPPKELVTLQHTSPPPSAIPRLAKPKPAKRLVDLNHVELVEKEEDFARRERKASTGSVKDLINSFNSMDKQANRELKRPQSLGNIGATSRMQEPRSRTVSTTVPPRWRL</sequence>
<evidence type="ECO:0000313" key="2">
    <source>
        <dbReference type="EMBL" id="KZT34796.1"/>
    </source>
</evidence>
<feature type="compositionally biased region" description="Acidic residues" evidence="1">
    <location>
        <begin position="312"/>
        <end position="323"/>
    </location>
</feature>
<feature type="compositionally biased region" description="Polar residues" evidence="1">
    <location>
        <begin position="1299"/>
        <end position="1321"/>
    </location>
</feature>
<feature type="compositionally biased region" description="Basic residues" evidence="1">
    <location>
        <begin position="597"/>
        <end position="608"/>
    </location>
</feature>
<evidence type="ECO:0000256" key="1">
    <source>
        <dbReference type="SAM" id="MobiDB-lite"/>
    </source>
</evidence>
<feature type="compositionally biased region" description="Acidic residues" evidence="1">
    <location>
        <begin position="613"/>
        <end position="622"/>
    </location>
</feature>
<feature type="compositionally biased region" description="Acidic residues" evidence="1">
    <location>
        <begin position="650"/>
        <end position="684"/>
    </location>
</feature>
<keyword evidence="3" id="KW-1185">Reference proteome</keyword>
<feature type="compositionally biased region" description="Basic and acidic residues" evidence="1">
    <location>
        <begin position="40"/>
        <end position="50"/>
    </location>
</feature>
<dbReference type="OrthoDB" id="3258279at2759"/>
<feature type="compositionally biased region" description="Low complexity" evidence="1">
    <location>
        <begin position="203"/>
        <end position="216"/>
    </location>
</feature>
<accession>A0A165ZZD9</accession>
<proteinExistence type="predicted"/>
<feature type="region of interest" description="Disordered" evidence="1">
    <location>
        <begin position="1"/>
        <end position="333"/>
    </location>
</feature>
<dbReference type="EMBL" id="KV428165">
    <property type="protein sequence ID" value="KZT34796.1"/>
    <property type="molecule type" value="Genomic_DNA"/>
</dbReference>
<feature type="compositionally biased region" description="Low complexity" evidence="1">
    <location>
        <begin position="796"/>
        <end position="815"/>
    </location>
</feature>
<dbReference type="STRING" id="1314776.A0A165ZZD9"/>
<feature type="region of interest" description="Disordered" evidence="1">
    <location>
        <begin position="441"/>
        <end position="625"/>
    </location>
</feature>
<feature type="region of interest" description="Disordered" evidence="1">
    <location>
        <begin position="1119"/>
        <end position="1158"/>
    </location>
</feature>
<feature type="compositionally biased region" description="Pro residues" evidence="1">
    <location>
        <begin position="272"/>
        <end position="287"/>
    </location>
</feature>
<protein>
    <submittedName>
        <fullName evidence="2">Uncharacterized protein</fullName>
    </submittedName>
</protein>
<gene>
    <name evidence="2" type="ORF">SISSUDRAFT_1052313</name>
</gene>
<organism evidence="2 3">
    <name type="scientific">Sistotremastrum suecicum HHB10207 ss-3</name>
    <dbReference type="NCBI Taxonomy" id="1314776"/>
    <lineage>
        <taxon>Eukaryota</taxon>
        <taxon>Fungi</taxon>
        <taxon>Dikarya</taxon>
        <taxon>Basidiomycota</taxon>
        <taxon>Agaricomycotina</taxon>
        <taxon>Agaricomycetes</taxon>
        <taxon>Sistotremastrales</taxon>
        <taxon>Sistotremastraceae</taxon>
        <taxon>Sistotremastrum</taxon>
    </lineage>
</organism>
<reference evidence="2 3" key="1">
    <citation type="journal article" date="2016" name="Mol. Biol. Evol.">
        <title>Comparative Genomics of Early-Diverging Mushroom-Forming Fungi Provides Insights into the Origins of Lignocellulose Decay Capabilities.</title>
        <authorList>
            <person name="Nagy L.G."/>
            <person name="Riley R."/>
            <person name="Tritt A."/>
            <person name="Adam C."/>
            <person name="Daum C."/>
            <person name="Floudas D."/>
            <person name="Sun H."/>
            <person name="Yadav J.S."/>
            <person name="Pangilinan J."/>
            <person name="Larsson K.H."/>
            <person name="Matsuura K."/>
            <person name="Barry K."/>
            <person name="Labutti K."/>
            <person name="Kuo R."/>
            <person name="Ohm R.A."/>
            <person name="Bhattacharya S.S."/>
            <person name="Shirouzu T."/>
            <person name="Yoshinaga Y."/>
            <person name="Martin F.M."/>
            <person name="Grigoriev I.V."/>
            <person name="Hibbett D.S."/>
        </authorList>
    </citation>
    <scope>NUCLEOTIDE SEQUENCE [LARGE SCALE GENOMIC DNA]</scope>
    <source>
        <strain evidence="2 3">HHB10207 ss-3</strain>
    </source>
</reference>
<feature type="region of interest" description="Disordered" evidence="1">
    <location>
        <begin position="1280"/>
        <end position="1327"/>
    </location>
</feature>
<name>A0A165ZZD9_9AGAM</name>
<feature type="region of interest" description="Disordered" evidence="1">
    <location>
        <begin position="1074"/>
        <end position="1097"/>
    </location>
</feature>
<feature type="compositionally biased region" description="Basic and acidic residues" evidence="1">
    <location>
        <begin position="766"/>
        <end position="776"/>
    </location>
</feature>
<dbReference type="Proteomes" id="UP000076798">
    <property type="component" value="Unassembled WGS sequence"/>
</dbReference>
<feature type="compositionally biased region" description="Polar residues" evidence="1">
    <location>
        <begin position="136"/>
        <end position="154"/>
    </location>
</feature>
<feature type="region of interest" description="Disordered" evidence="1">
    <location>
        <begin position="875"/>
        <end position="903"/>
    </location>
</feature>